<evidence type="ECO:0000313" key="2">
    <source>
        <dbReference type="EMBL" id="QUV94188.1"/>
    </source>
</evidence>
<dbReference type="RefSeq" id="WP_211422499.1">
    <property type="nucleotide sequence ID" value="NZ_CP072642.1"/>
</dbReference>
<evidence type="ECO:0000313" key="3">
    <source>
        <dbReference type="Proteomes" id="UP000677668"/>
    </source>
</evidence>
<dbReference type="InterPro" id="IPR043519">
    <property type="entry name" value="NT_sf"/>
</dbReference>
<dbReference type="Proteomes" id="UP000677668">
    <property type="component" value="Chromosome 1"/>
</dbReference>
<dbReference type="CDD" id="cd05403">
    <property type="entry name" value="NT_KNTase_like"/>
    <property type="match status" value="1"/>
</dbReference>
<evidence type="ECO:0000259" key="1">
    <source>
        <dbReference type="Pfam" id="PF01909"/>
    </source>
</evidence>
<dbReference type="Gene3D" id="3.30.460.10">
    <property type="entry name" value="Beta Polymerase, domain 2"/>
    <property type="match status" value="1"/>
</dbReference>
<accession>A0ABX8B146</accession>
<reference evidence="2 3" key="1">
    <citation type="submission" date="2021-03" db="EMBL/GenBank/DDBJ databases">
        <title>Genomic and phenotypic characterization of Chloracidobacterium isolates provides evidence for multiple species.</title>
        <authorList>
            <person name="Saini M.K."/>
            <person name="Costas A.M.G."/>
            <person name="Tank M."/>
            <person name="Bryant D.A."/>
        </authorList>
    </citation>
    <scope>NUCLEOTIDE SEQUENCE [LARGE SCALE GENOMIC DNA]</scope>
    <source>
        <strain evidence="2 3">N</strain>
    </source>
</reference>
<feature type="domain" description="Polymerase nucleotidyl transferase" evidence="1">
    <location>
        <begin position="13"/>
        <end position="66"/>
    </location>
</feature>
<keyword evidence="3" id="KW-1185">Reference proteome</keyword>
<dbReference type="PANTHER" id="PTHR33933">
    <property type="entry name" value="NUCLEOTIDYLTRANSFERASE"/>
    <property type="match status" value="1"/>
</dbReference>
<dbReference type="SUPFAM" id="SSF81301">
    <property type="entry name" value="Nucleotidyltransferase"/>
    <property type="match status" value="1"/>
</dbReference>
<dbReference type="InterPro" id="IPR052548">
    <property type="entry name" value="Type_VII_TA_antitoxin"/>
</dbReference>
<dbReference type="Pfam" id="PF01909">
    <property type="entry name" value="NTP_transf_2"/>
    <property type="match status" value="1"/>
</dbReference>
<organism evidence="2 3">
    <name type="scientific">Chloracidobacterium sp. N</name>
    <dbReference type="NCBI Taxonomy" id="2821540"/>
    <lineage>
        <taxon>Bacteria</taxon>
        <taxon>Pseudomonadati</taxon>
        <taxon>Acidobacteriota</taxon>
        <taxon>Terriglobia</taxon>
        <taxon>Terriglobales</taxon>
        <taxon>Acidobacteriaceae</taxon>
        <taxon>Chloracidobacterium</taxon>
        <taxon>Chloracidobacterium aggregatum</taxon>
    </lineage>
</organism>
<protein>
    <submittedName>
        <fullName evidence="2">Nucleotidyltransferase domain-containing protein</fullName>
    </submittedName>
</protein>
<dbReference type="InterPro" id="IPR002934">
    <property type="entry name" value="Polymerase_NTP_transf_dom"/>
</dbReference>
<gene>
    <name evidence="2" type="ORF">J8C05_01655</name>
</gene>
<dbReference type="PANTHER" id="PTHR33933:SF1">
    <property type="entry name" value="PROTEIN ADENYLYLTRANSFERASE MNTA-RELATED"/>
    <property type="match status" value="1"/>
</dbReference>
<proteinExistence type="predicted"/>
<dbReference type="EMBL" id="CP072642">
    <property type="protein sequence ID" value="QUV94188.1"/>
    <property type="molecule type" value="Genomic_DNA"/>
</dbReference>
<name>A0ABX8B146_9BACT</name>
<sequence>MTTRMEITREVVKRCKKALESHYGPQLRGLILYGSAARNQADSMSDIDLLVLLSQPFDYFSELRQVIDMLYPIQMESEQLISARTVPLDEFECGSIQLYRNAKRDGVLV</sequence>